<dbReference type="SUPFAM" id="SSF51905">
    <property type="entry name" value="FAD/NAD(P)-binding domain"/>
    <property type="match status" value="1"/>
</dbReference>
<evidence type="ECO:0000256" key="2">
    <source>
        <dbReference type="PIRSR" id="PIRSR011396-1"/>
    </source>
</evidence>
<protein>
    <submittedName>
        <fullName evidence="4">Tryptophan halogenase</fullName>
    </submittedName>
</protein>
<dbReference type="EMBL" id="JRKI01000024">
    <property type="protein sequence ID" value="KIZ17171.1"/>
    <property type="molecule type" value="Genomic_DNA"/>
</dbReference>
<feature type="binding site" evidence="3">
    <location>
        <position position="360"/>
    </location>
    <ligand>
        <name>FAD</name>
        <dbReference type="ChEBI" id="CHEBI:57692"/>
    </ligand>
</feature>
<feature type="binding site" evidence="3">
    <location>
        <position position="356"/>
    </location>
    <ligand>
        <name>L-tryptophan</name>
        <dbReference type="ChEBI" id="CHEBI:57912"/>
    </ligand>
</feature>
<dbReference type="PANTHER" id="PTHR43747:SF4">
    <property type="entry name" value="FLAVIN-DEPENDENT TRYPTOPHAN HALOGENASE"/>
    <property type="match status" value="1"/>
</dbReference>
<comment type="caution">
    <text evidence="4">The sequence shown here is derived from an EMBL/GenBank/DDBJ whole genome shotgun (WGS) entry which is preliminary data.</text>
</comment>
<feature type="active site" evidence="2">
    <location>
        <position position="75"/>
    </location>
</feature>
<dbReference type="GO" id="GO:0000166">
    <property type="term" value="F:nucleotide binding"/>
    <property type="evidence" value="ECO:0007669"/>
    <property type="project" value="UniProtKB-KW"/>
</dbReference>
<evidence type="ECO:0000313" key="4">
    <source>
        <dbReference type="EMBL" id="KIZ17171.1"/>
    </source>
</evidence>
<dbReference type="RefSeq" id="WP_030073051.1">
    <property type="nucleotide sequence ID" value="NZ_JRKI01000024.1"/>
</dbReference>
<dbReference type="InterPro" id="IPR036188">
    <property type="entry name" value="FAD/NAD-bd_sf"/>
</dbReference>
<dbReference type="PANTHER" id="PTHR43747">
    <property type="entry name" value="FAD-BINDING PROTEIN"/>
    <property type="match status" value="1"/>
</dbReference>
<dbReference type="Pfam" id="PF04820">
    <property type="entry name" value="Trp_halogenase"/>
    <property type="match status" value="1"/>
</dbReference>
<evidence type="ECO:0000256" key="1">
    <source>
        <dbReference type="ARBA" id="ARBA00038396"/>
    </source>
</evidence>
<keyword evidence="3" id="KW-0285">Flavoprotein</keyword>
<reference evidence="4 5" key="1">
    <citation type="submission" date="2014-09" db="EMBL/GenBank/DDBJ databases">
        <title>Draft genome sequence of Streptomyces natalensis ATCC 27448, producer of the antifungal pimaricin.</title>
        <authorList>
            <person name="Mendes M.V."/>
            <person name="Beites T."/>
            <person name="Pires S."/>
            <person name="Santos C.L."/>
            <person name="Moradas-Ferreira P."/>
        </authorList>
    </citation>
    <scope>NUCLEOTIDE SEQUENCE [LARGE SCALE GENOMIC DNA]</scope>
    <source>
        <strain evidence="4 5">ATCC 27448</strain>
    </source>
</reference>
<dbReference type="Proteomes" id="UP000032458">
    <property type="component" value="Unassembled WGS sequence"/>
</dbReference>
<dbReference type="PATRIC" id="fig|1240678.4.peg.3218"/>
<dbReference type="GO" id="GO:0004497">
    <property type="term" value="F:monooxygenase activity"/>
    <property type="evidence" value="ECO:0007669"/>
    <property type="project" value="InterPro"/>
</dbReference>
<evidence type="ECO:0000313" key="5">
    <source>
        <dbReference type="Proteomes" id="UP000032458"/>
    </source>
</evidence>
<keyword evidence="5" id="KW-1185">Reference proteome</keyword>
<gene>
    <name evidence="4" type="ORF">SNA_15345</name>
</gene>
<keyword evidence="3" id="KW-0547">Nucleotide-binding</keyword>
<dbReference type="PIRSF" id="PIRSF011396">
    <property type="entry name" value="Trp_halogenase"/>
    <property type="match status" value="1"/>
</dbReference>
<accession>A0A0D7CM60</accession>
<feature type="binding site" evidence="3">
    <location>
        <position position="347"/>
    </location>
    <ligand>
        <name>FAD</name>
        <dbReference type="ChEBI" id="CHEBI:57692"/>
    </ligand>
</feature>
<sequence>MIKSVVIVGGGTAGWMSASYLKAAFGDRVDVTLVESDRVSTIGVGEATFSTVRHFFDYLGLDEREWLPECAGSYKLGIRFENWRKPGHHFYHPFERLRTAEGFTLADWWLLEGDRSEPFDRSCFITPALCEAQRSPRMLDGSLFAGDLDGSLGRSTLEDQRDQFPYAYHFDASLLAKFLTKYGTDRGVRHVVDDVVDVARDQRGWIDHVTTREHGEISGDLFIDCTGFRGLLINQTLEEPFESFQDVLPNNRAVALRVPQPDQATKGMRPYTTATAMDAGWIWTIPLFGRNGNGYVYSDEFCTPEEAERTLREFAAPGQDDLEANHIRMRIGRNRRSWVNNCVAIGLSSAFVEPLESTGIFFIQHGIEQLVKNFPDQHWDPALMKDYNDRVANVLDGVKEFLVLHYRAAERDDNAYWKEAKVRPIPDGLAARLETASSHILDEHTIYPAYHGFEQYSWITMLMGLGHEPVRPRPTLAHLDPAAARAELAALKADTERLVNSLPSCYEYLASINKAG</sequence>
<feature type="binding site" evidence="3">
    <location>
        <position position="75"/>
    </location>
    <ligand>
        <name>7-chloro-L-tryptophan</name>
        <dbReference type="ChEBI" id="CHEBI:58713"/>
    </ligand>
</feature>
<evidence type="ECO:0000256" key="3">
    <source>
        <dbReference type="PIRSR" id="PIRSR011396-2"/>
    </source>
</evidence>
<name>A0A0D7CM60_9ACTN</name>
<feature type="binding site" evidence="3">
    <location>
        <position position="195"/>
    </location>
    <ligand>
        <name>FAD</name>
        <dbReference type="ChEBI" id="CHEBI:57692"/>
    </ligand>
</feature>
<comment type="similarity">
    <text evidence="1">Belongs to the flavin-dependent halogenase family. Bacterial tryptophan halogenase subfamily.</text>
</comment>
<proteinExistence type="inferred from homology"/>
<dbReference type="InterPro" id="IPR033856">
    <property type="entry name" value="Trp_halogen"/>
</dbReference>
<feature type="binding site" evidence="3">
    <location>
        <begin position="10"/>
        <end position="13"/>
    </location>
    <ligand>
        <name>FAD</name>
        <dbReference type="ChEBI" id="CHEBI:57692"/>
    </ligand>
</feature>
<dbReference type="InterPro" id="IPR050816">
    <property type="entry name" value="Flavin-dep_Halogenase_NPB"/>
</dbReference>
<keyword evidence="3" id="KW-0274">FAD</keyword>
<dbReference type="InterPro" id="IPR006905">
    <property type="entry name" value="Flavin_halogenase"/>
</dbReference>
<organism evidence="4 5">
    <name type="scientific">Streptomyces natalensis ATCC 27448</name>
    <dbReference type="NCBI Taxonomy" id="1240678"/>
    <lineage>
        <taxon>Bacteria</taxon>
        <taxon>Bacillati</taxon>
        <taxon>Actinomycetota</taxon>
        <taxon>Actinomycetes</taxon>
        <taxon>Kitasatosporales</taxon>
        <taxon>Streptomycetaceae</taxon>
        <taxon>Streptomyces</taxon>
    </lineage>
</organism>
<dbReference type="AlphaFoldDB" id="A0A0D7CM60"/>
<dbReference type="Gene3D" id="3.50.50.60">
    <property type="entry name" value="FAD/NAD(P)-binding domain"/>
    <property type="match status" value="1"/>
</dbReference>